<keyword evidence="2" id="KW-1185">Reference proteome</keyword>
<gene>
    <name evidence="1" type="ORF">IQ217_02810</name>
</gene>
<dbReference type="PANTHER" id="PTHR34127:SF1">
    <property type="entry name" value="OS04G0405600 PROTEIN"/>
    <property type="match status" value="1"/>
</dbReference>
<dbReference type="PANTHER" id="PTHR34127">
    <property type="entry name" value="OS04G0405600 PROTEIN"/>
    <property type="match status" value="1"/>
</dbReference>
<evidence type="ECO:0000313" key="1">
    <source>
        <dbReference type="EMBL" id="MBE9252802.1"/>
    </source>
</evidence>
<dbReference type="RefSeq" id="WP_190597709.1">
    <property type="nucleotide sequence ID" value="NZ_JADEVV010000005.1"/>
</dbReference>
<proteinExistence type="predicted"/>
<dbReference type="InterPro" id="IPR029058">
    <property type="entry name" value="AB_hydrolase_fold"/>
</dbReference>
<evidence type="ECO:0000313" key="2">
    <source>
        <dbReference type="Proteomes" id="UP000658720"/>
    </source>
</evidence>
<protein>
    <submittedName>
        <fullName evidence="1">DUF1350 family protein</fullName>
    </submittedName>
</protein>
<dbReference type="Pfam" id="PF07082">
    <property type="entry name" value="DUF1350"/>
    <property type="match status" value="1"/>
</dbReference>
<name>A0ABR9VN85_9SYNC</name>
<dbReference type="EMBL" id="JADEVV010000005">
    <property type="protein sequence ID" value="MBE9252802.1"/>
    <property type="molecule type" value="Genomic_DNA"/>
</dbReference>
<comment type="caution">
    <text evidence="1">The sequence shown here is derived from an EMBL/GenBank/DDBJ whole genome shotgun (WGS) entry which is preliminary data.</text>
</comment>
<dbReference type="SUPFAM" id="SSF53474">
    <property type="entry name" value="alpha/beta-Hydrolases"/>
    <property type="match status" value="1"/>
</dbReference>
<accession>A0ABR9VN85</accession>
<organism evidence="1 2">
    <name type="scientific">Synechocystis salina LEGE 00031</name>
    <dbReference type="NCBI Taxonomy" id="1828736"/>
    <lineage>
        <taxon>Bacteria</taxon>
        <taxon>Bacillati</taxon>
        <taxon>Cyanobacteriota</taxon>
        <taxon>Cyanophyceae</taxon>
        <taxon>Synechococcales</taxon>
        <taxon>Merismopediaceae</taxon>
        <taxon>Synechocystis</taxon>
    </lineage>
</organism>
<dbReference type="InterPro" id="IPR010765">
    <property type="entry name" value="DUF1350"/>
</dbReference>
<reference evidence="1 2" key="1">
    <citation type="submission" date="2020-10" db="EMBL/GenBank/DDBJ databases">
        <authorList>
            <person name="Castelo-Branco R."/>
            <person name="Eusebio N."/>
            <person name="Adriana R."/>
            <person name="Vieira A."/>
            <person name="Brugerolle De Fraissinette N."/>
            <person name="Rezende De Castro R."/>
            <person name="Schneider M.P."/>
            <person name="Vasconcelos V."/>
            <person name="Leao P.N."/>
        </authorList>
    </citation>
    <scope>NUCLEOTIDE SEQUENCE [LARGE SCALE GENOMIC DNA]</scope>
    <source>
        <strain evidence="1 2">LEGE 00031</strain>
    </source>
</reference>
<dbReference type="Proteomes" id="UP000658720">
    <property type="component" value="Unassembled WGS sequence"/>
</dbReference>
<sequence>MEWREISGSWVLVPPQPIAVVHFLGGAFVGTAPNVAYRWLLTELGKAGYVVVATPFLNTFDHQAIARSVLNRFEIILERLRKQGEITNGLLPVYGLGHSLGCKLHLLIGSLYEVERAGNILVAFNNYPVKQAIPFGEQLAQLQLDKFLTGVQKQLRQFNLQVDLNFEFTPSPEETNLLIAESYRVRRNLLIKFSNDDIDQTLGLRPILNQQTADLVAYCPLPGNHLTPLGQDIQWETGQEFSPLDAVGQWLKNSLSQDLRRLQKEILRWLEPARFYSHFDNSSN</sequence>